<organism evidence="6 7">
    <name type="scientific">Cryobacterium mannosilyticum</name>
    <dbReference type="NCBI Taxonomy" id="1259190"/>
    <lineage>
        <taxon>Bacteria</taxon>
        <taxon>Bacillati</taxon>
        <taxon>Actinomycetota</taxon>
        <taxon>Actinomycetes</taxon>
        <taxon>Micrococcales</taxon>
        <taxon>Microbacteriaceae</taxon>
        <taxon>Cryobacterium</taxon>
    </lineage>
</organism>
<dbReference type="Gene3D" id="1.10.10.60">
    <property type="entry name" value="Homeodomain-like"/>
    <property type="match status" value="1"/>
</dbReference>
<dbReference type="Proteomes" id="UP000297643">
    <property type="component" value="Unassembled WGS sequence"/>
</dbReference>
<proteinExistence type="predicted"/>
<comment type="caution">
    <text evidence="6">The sequence shown here is derived from an EMBL/GenBank/DDBJ whole genome shotgun (WGS) entry which is preliminary data.</text>
</comment>
<dbReference type="RefSeq" id="WP_134509339.1">
    <property type="nucleotide sequence ID" value="NZ_SOFM01000029.1"/>
</dbReference>
<accession>A0A4R8W6X5</accession>
<dbReference type="PANTHER" id="PTHR30055">
    <property type="entry name" value="HTH-TYPE TRANSCRIPTIONAL REGULATOR RUTR"/>
    <property type="match status" value="1"/>
</dbReference>
<dbReference type="InterPro" id="IPR050109">
    <property type="entry name" value="HTH-type_TetR-like_transc_reg"/>
</dbReference>
<dbReference type="PRINTS" id="PR00455">
    <property type="entry name" value="HTHTETR"/>
</dbReference>
<name>A0A4R8W6X5_9MICO</name>
<gene>
    <name evidence="6" type="ORF">E3O32_10660</name>
</gene>
<dbReference type="GO" id="GO:0003700">
    <property type="term" value="F:DNA-binding transcription factor activity"/>
    <property type="evidence" value="ECO:0007669"/>
    <property type="project" value="TreeGrafter"/>
</dbReference>
<dbReference type="EMBL" id="SOFM01000029">
    <property type="protein sequence ID" value="TFC03075.1"/>
    <property type="molecule type" value="Genomic_DNA"/>
</dbReference>
<reference evidence="6 7" key="1">
    <citation type="submission" date="2019-03" db="EMBL/GenBank/DDBJ databases">
        <title>Genomics of glacier-inhabiting Cryobacterium strains.</title>
        <authorList>
            <person name="Liu Q."/>
            <person name="Xin Y.-H."/>
        </authorList>
    </citation>
    <scope>NUCLEOTIDE SEQUENCE [LARGE SCALE GENOMIC DNA]</scope>
    <source>
        <strain evidence="6 7">RHLT2-21</strain>
    </source>
</reference>
<evidence type="ECO:0000256" key="4">
    <source>
        <dbReference type="PROSITE-ProRule" id="PRU00335"/>
    </source>
</evidence>
<dbReference type="GO" id="GO:0000976">
    <property type="term" value="F:transcription cis-regulatory region binding"/>
    <property type="evidence" value="ECO:0007669"/>
    <property type="project" value="TreeGrafter"/>
</dbReference>
<dbReference type="SUPFAM" id="SSF48498">
    <property type="entry name" value="Tetracyclin repressor-like, C-terminal domain"/>
    <property type="match status" value="1"/>
</dbReference>
<dbReference type="AlphaFoldDB" id="A0A4R8W6X5"/>
<feature type="domain" description="HTH tetR-type" evidence="5">
    <location>
        <begin position="13"/>
        <end position="73"/>
    </location>
</feature>
<evidence type="ECO:0000259" key="5">
    <source>
        <dbReference type="PROSITE" id="PS50977"/>
    </source>
</evidence>
<keyword evidence="7" id="KW-1185">Reference proteome</keyword>
<protein>
    <submittedName>
        <fullName evidence="6">TetR/AcrR family transcriptional regulator</fullName>
    </submittedName>
</protein>
<dbReference type="SUPFAM" id="SSF46689">
    <property type="entry name" value="Homeodomain-like"/>
    <property type="match status" value="1"/>
</dbReference>
<keyword evidence="2 4" id="KW-0238">DNA-binding</keyword>
<keyword evidence="3" id="KW-0804">Transcription</keyword>
<keyword evidence="1" id="KW-0805">Transcription regulation</keyword>
<dbReference type="InterPro" id="IPR036271">
    <property type="entry name" value="Tet_transcr_reg_TetR-rel_C_sf"/>
</dbReference>
<evidence type="ECO:0000256" key="3">
    <source>
        <dbReference type="ARBA" id="ARBA00023163"/>
    </source>
</evidence>
<feature type="DNA-binding region" description="H-T-H motif" evidence="4">
    <location>
        <begin position="36"/>
        <end position="55"/>
    </location>
</feature>
<dbReference type="PROSITE" id="PS50977">
    <property type="entry name" value="HTH_TETR_2"/>
    <property type="match status" value="1"/>
</dbReference>
<dbReference type="InterPro" id="IPR001647">
    <property type="entry name" value="HTH_TetR"/>
</dbReference>
<evidence type="ECO:0000256" key="2">
    <source>
        <dbReference type="ARBA" id="ARBA00023125"/>
    </source>
</evidence>
<evidence type="ECO:0000313" key="6">
    <source>
        <dbReference type="EMBL" id="TFC03075.1"/>
    </source>
</evidence>
<dbReference type="PANTHER" id="PTHR30055:SF234">
    <property type="entry name" value="HTH-TYPE TRANSCRIPTIONAL REGULATOR BETI"/>
    <property type="match status" value="1"/>
</dbReference>
<dbReference type="InterPro" id="IPR041490">
    <property type="entry name" value="KstR2_TetR_C"/>
</dbReference>
<dbReference type="Gene3D" id="1.10.357.10">
    <property type="entry name" value="Tetracycline Repressor, domain 2"/>
    <property type="match status" value="1"/>
</dbReference>
<sequence length="216" mass="23332">MSEQALTRRGRPGYDQRAILEVAVAAFIEFGYDATSMGVLATRLALSKSAIYHHFASKDELLELALAEALDGLEGVLTEESVQVGPAIDRLARVLRGAVRVLTDRLPYVTLLLRVRGNTDVERSALSRRRAFDRAVTTLVTQARDEGSLRGDIDPRVVTRLLFGMVNSIAEWYRPEGPEDAAQLADDVLAVALDGLRVNPRGGPPASADLAAPSPG</sequence>
<dbReference type="Pfam" id="PF17932">
    <property type="entry name" value="TetR_C_24"/>
    <property type="match status" value="1"/>
</dbReference>
<evidence type="ECO:0000256" key="1">
    <source>
        <dbReference type="ARBA" id="ARBA00023015"/>
    </source>
</evidence>
<evidence type="ECO:0000313" key="7">
    <source>
        <dbReference type="Proteomes" id="UP000297643"/>
    </source>
</evidence>
<dbReference type="InterPro" id="IPR009057">
    <property type="entry name" value="Homeodomain-like_sf"/>
</dbReference>
<dbReference type="Pfam" id="PF00440">
    <property type="entry name" value="TetR_N"/>
    <property type="match status" value="1"/>
</dbReference>